<evidence type="ECO:0000256" key="2">
    <source>
        <dbReference type="PROSITE-ProRule" id="PRU00076"/>
    </source>
</evidence>
<evidence type="ECO:0000313" key="10">
    <source>
        <dbReference type="Proteomes" id="UP001165289"/>
    </source>
</evidence>
<feature type="disulfide bond" evidence="2">
    <location>
        <begin position="177"/>
        <end position="187"/>
    </location>
</feature>
<name>A0AAV7K974_9METZ</name>
<keyword evidence="10" id="KW-1185">Reference proteome</keyword>
<feature type="chain" id="PRO_5043563556" evidence="6">
    <location>
        <begin position="19"/>
        <end position="378"/>
    </location>
</feature>
<organism evidence="9 10">
    <name type="scientific">Oopsacas minuta</name>
    <dbReference type="NCBI Taxonomy" id="111878"/>
    <lineage>
        <taxon>Eukaryota</taxon>
        <taxon>Metazoa</taxon>
        <taxon>Porifera</taxon>
        <taxon>Hexactinellida</taxon>
        <taxon>Hexasterophora</taxon>
        <taxon>Lyssacinosida</taxon>
        <taxon>Leucopsacidae</taxon>
        <taxon>Oopsacas</taxon>
    </lineage>
</organism>
<feature type="transmembrane region" description="Helical" evidence="5">
    <location>
        <begin position="224"/>
        <end position="257"/>
    </location>
</feature>
<accession>A0AAV7K974</accession>
<evidence type="ECO:0000256" key="1">
    <source>
        <dbReference type="ARBA" id="ARBA00023157"/>
    </source>
</evidence>
<comment type="caution">
    <text evidence="9">The sequence shown here is derived from an EMBL/GenBank/DDBJ whole genome shotgun (WGS) entry which is preliminary data.</text>
</comment>
<dbReference type="InterPro" id="IPR001190">
    <property type="entry name" value="SRCR"/>
</dbReference>
<keyword evidence="5" id="KW-0472">Membrane</keyword>
<dbReference type="SUPFAM" id="SSF56487">
    <property type="entry name" value="SRCR-like"/>
    <property type="match status" value="1"/>
</dbReference>
<keyword evidence="5" id="KW-1133">Transmembrane helix</keyword>
<evidence type="ECO:0000256" key="6">
    <source>
        <dbReference type="SAM" id="SignalP"/>
    </source>
</evidence>
<dbReference type="GO" id="GO:0016020">
    <property type="term" value="C:membrane"/>
    <property type="evidence" value="ECO:0007669"/>
    <property type="project" value="InterPro"/>
</dbReference>
<dbReference type="Gene3D" id="2.10.25.10">
    <property type="entry name" value="Laminin"/>
    <property type="match status" value="1"/>
</dbReference>
<dbReference type="Proteomes" id="UP001165289">
    <property type="component" value="Unassembled WGS sequence"/>
</dbReference>
<feature type="region of interest" description="Disordered" evidence="4">
    <location>
        <begin position="337"/>
        <end position="378"/>
    </location>
</feature>
<dbReference type="SMART" id="SM00181">
    <property type="entry name" value="EGF"/>
    <property type="match status" value="2"/>
</dbReference>
<dbReference type="PROSITE" id="PS50026">
    <property type="entry name" value="EGF_3"/>
    <property type="match status" value="1"/>
</dbReference>
<dbReference type="InterPro" id="IPR036772">
    <property type="entry name" value="SRCR-like_dom_sf"/>
</dbReference>
<feature type="compositionally biased region" description="Polar residues" evidence="4">
    <location>
        <begin position="351"/>
        <end position="360"/>
    </location>
</feature>
<sequence length="378" mass="42101">MRLIFSFIFTAFWKQIVAPEVREVCQSLGAVREFTNSAYPQLCNDVGGMLEWNYFCNNIIMNDGNVICRALGYPGYESVEEIHLDIFNPITKIANLNCAGNETRLTDCPYSETTNSCMVAKGLICTRCSVNSMCSGPIGQCTMNGKCKCSEGCISGYCYLGRCICSDGFAGTTCNECDPQCDNGGICSASGMCECMSLYSGDRCEFNNSIITPTNSTISIVDSLTLIIIAAAVPSLIFSCTLIIICFGILAFLMFFVSQIKPSLGRKKVENTKMTEMTVQNTNKQFSNRKPHEYELEFENSHDYYYIRNSQVGQNSSNPFLTTQVRDDNYEIIESRNMSNQAKKQEDPPQDFSTNSTSNLVDKDPKSDYVIDDINDYS</sequence>
<dbReference type="Pfam" id="PF00530">
    <property type="entry name" value="SRCR"/>
    <property type="match status" value="1"/>
</dbReference>
<dbReference type="AlphaFoldDB" id="A0AAV7K974"/>
<evidence type="ECO:0000256" key="4">
    <source>
        <dbReference type="SAM" id="MobiDB-lite"/>
    </source>
</evidence>
<dbReference type="PROSITE" id="PS50287">
    <property type="entry name" value="SRCR_2"/>
    <property type="match status" value="1"/>
</dbReference>
<dbReference type="PROSITE" id="PS00022">
    <property type="entry name" value="EGF_1"/>
    <property type="match status" value="1"/>
</dbReference>
<evidence type="ECO:0000256" key="5">
    <source>
        <dbReference type="SAM" id="Phobius"/>
    </source>
</evidence>
<evidence type="ECO:0000259" key="8">
    <source>
        <dbReference type="PROSITE" id="PS50287"/>
    </source>
</evidence>
<gene>
    <name evidence="9" type="ORF">LOD99_437</name>
</gene>
<feature type="domain" description="SRCR" evidence="8">
    <location>
        <begin position="1"/>
        <end position="126"/>
    </location>
</feature>
<reference evidence="9 10" key="1">
    <citation type="journal article" date="2023" name="BMC Biol.">
        <title>The compact genome of the sponge Oopsacas minuta (Hexactinellida) is lacking key metazoan core genes.</title>
        <authorList>
            <person name="Santini S."/>
            <person name="Schenkelaars Q."/>
            <person name="Jourda C."/>
            <person name="Duchesne M."/>
            <person name="Belahbib H."/>
            <person name="Rocher C."/>
            <person name="Selva M."/>
            <person name="Riesgo A."/>
            <person name="Vervoort M."/>
            <person name="Leys S.P."/>
            <person name="Kodjabachian L."/>
            <person name="Le Bivic A."/>
            <person name="Borchiellini C."/>
            <person name="Claverie J.M."/>
            <person name="Renard E."/>
        </authorList>
    </citation>
    <scope>NUCLEOTIDE SEQUENCE [LARGE SCALE GENOMIC DNA]</scope>
    <source>
        <strain evidence="9">SPO-2</strain>
    </source>
</reference>
<dbReference type="InterPro" id="IPR000742">
    <property type="entry name" value="EGF"/>
</dbReference>
<feature type="disulfide bond" evidence="2">
    <location>
        <begin position="195"/>
        <end position="204"/>
    </location>
</feature>
<evidence type="ECO:0000259" key="7">
    <source>
        <dbReference type="PROSITE" id="PS50026"/>
    </source>
</evidence>
<dbReference type="EMBL" id="JAKMXF010000111">
    <property type="protein sequence ID" value="KAI6657693.1"/>
    <property type="molecule type" value="Genomic_DNA"/>
</dbReference>
<keyword evidence="2" id="KW-0245">EGF-like domain</keyword>
<keyword evidence="1 3" id="KW-1015">Disulfide bond</keyword>
<keyword evidence="5" id="KW-0812">Transmembrane</keyword>
<feature type="disulfide bond" evidence="3">
    <location>
        <begin position="98"/>
        <end position="108"/>
    </location>
</feature>
<protein>
    <submittedName>
        <fullName evidence="9">Uncharacterized protein</fullName>
    </submittedName>
</protein>
<keyword evidence="6" id="KW-0732">Signal</keyword>
<proteinExistence type="predicted"/>
<comment type="caution">
    <text evidence="3">Lacks conserved residue(s) required for the propagation of feature annotation.</text>
</comment>
<feature type="domain" description="EGF-like" evidence="7">
    <location>
        <begin position="175"/>
        <end position="205"/>
    </location>
</feature>
<dbReference type="Gene3D" id="3.10.250.10">
    <property type="entry name" value="SRCR-like domain"/>
    <property type="match status" value="1"/>
</dbReference>
<evidence type="ECO:0000313" key="9">
    <source>
        <dbReference type="EMBL" id="KAI6657693.1"/>
    </source>
</evidence>
<feature type="signal peptide" evidence="6">
    <location>
        <begin position="1"/>
        <end position="18"/>
    </location>
</feature>
<evidence type="ECO:0000256" key="3">
    <source>
        <dbReference type="PROSITE-ProRule" id="PRU00196"/>
    </source>
</evidence>